<dbReference type="GO" id="GO:0097320">
    <property type="term" value="P:plasma membrane tubulation"/>
    <property type="evidence" value="ECO:0007669"/>
    <property type="project" value="TreeGrafter"/>
</dbReference>
<dbReference type="Proteomes" id="UP001218188">
    <property type="component" value="Unassembled WGS sequence"/>
</dbReference>
<evidence type="ECO:0000256" key="2">
    <source>
        <dbReference type="PROSITE-ProRule" id="PRU00192"/>
    </source>
</evidence>
<dbReference type="PRINTS" id="PR00452">
    <property type="entry name" value="SH3DOMAIN"/>
</dbReference>
<dbReference type="InterPro" id="IPR001452">
    <property type="entry name" value="SH3_domain"/>
</dbReference>
<gene>
    <name evidence="6" type="ORF">C8F04DRAFT_1209850</name>
</gene>
<dbReference type="PANTHER" id="PTHR47174">
    <property type="entry name" value="BRIDGING INTEGRATOR 3"/>
    <property type="match status" value="1"/>
</dbReference>
<feature type="region of interest" description="Disordered" evidence="3">
    <location>
        <begin position="304"/>
        <end position="389"/>
    </location>
</feature>
<dbReference type="GO" id="GO:1990528">
    <property type="term" value="C:Rvs161p-Rvs167p complex"/>
    <property type="evidence" value="ECO:0007669"/>
    <property type="project" value="TreeGrafter"/>
</dbReference>
<dbReference type="GO" id="GO:0051666">
    <property type="term" value="P:actin cortical patch localization"/>
    <property type="evidence" value="ECO:0007669"/>
    <property type="project" value="InterPro"/>
</dbReference>
<proteinExistence type="predicted"/>
<dbReference type="PROSITE" id="PS50002">
    <property type="entry name" value="SH3"/>
    <property type="match status" value="1"/>
</dbReference>
<dbReference type="GO" id="GO:0006897">
    <property type="term" value="P:endocytosis"/>
    <property type="evidence" value="ECO:0007669"/>
    <property type="project" value="InterPro"/>
</dbReference>
<dbReference type="SMART" id="SM00326">
    <property type="entry name" value="SH3"/>
    <property type="match status" value="1"/>
</dbReference>
<dbReference type="CDD" id="cd07599">
    <property type="entry name" value="BAR_Rvs167p"/>
    <property type="match status" value="1"/>
</dbReference>
<dbReference type="FunFam" id="2.30.30.40:FF:000100">
    <property type="entry name" value="SH3 domain-containing YSC84-like protein 1"/>
    <property type="match status" value="1"/>
</dbReference>
<feature type="compositionally biased region" description="Low complexity" evidence="3">
    <location>
        <begin position="366"/>
        <end position="375"/>
    </location>
</feature>
<dbReference type="InterPro" id="IPR046982">
    <property type="entry name" value="BIN3/RVS161-like"/>
</dbReference>
<feature type="domain" description="BAR" evidence="5">
    <location>
        <begin position="15"/>
        <end position="247"/>
    </location>
</feature>
<dbReference type="InterPro" id="IPR027267">
    <property type="entry name" value="AH/BAR_dom_sf"/>
</dbReference>
<dbReference type="GO" id="GO:0043332">
    <property type="term" value="C:mating projection tip"/>
    <property type="evidence" value="ECO:0007669"/>
    <property type="project" value="TreeGrafter"/>
</dbReference>
<dbReference type="SMART" id="SM00721">
    <property type="entry name" value="BAR"/>
    <property type="match status" value="1"/>
</dbReference>
<dbReference type="Pfam" id="PF03114">
    <property type="entry name" value="BAR"/>
    <property type="match status" value="1"/>
</dbReference>
<evidence type="ECO:0000313" key="7">
    <source>
        <dbReference type="Proteomes" id="UP001218188"/>
    </source>
</evidence>
<feature type="domain" description="SH3" evidence="4">
    <location>
        <begin position="392"/>
        <end position="467"/>
    </location>
</feature>
<dbReference type="InterPro" id="IPR036028">
    <property type="entry name" value="SH3-like_dom_sf"/>
</dbReference>
<organism evidence="6 7">
    <name type="scientific">Mycena alexandri</name>
    <dbReference type="NCBI Taxonomy" id="1745969"/>
    <lineage>
        <taxon>Eukaryota</taxon>
        <taxon>Fungi</taxon>
        <taxon>Dikarya</taxon>
        <taxon>Basidiomycota</taxon>
        <taxon>Agaricomycotina</taxon>
        <taxon>Agaricomycetes</taxon>
        <taxon>Agaricomycetidae</taxon>
        <taxon>Agaricales</taxon>
        <taxon>Marasmiineae</taxon>
        <taxon>Mycenaceae</taxon>
        <taxon>Mycena</taxon>
    </lineage>
</organism>
<feature type="compositionally biased region" description="Pro residues" evidence="3">
    <location>
        <begin position="340"/>
        <end position="357"/>
    </location>
</feature>
<dbReference type="Gene3D" id="2.30.30.40">
    <property type="entry name" value="SH3 Domains"/>
    <property type="match status" value="1"/>
</dbReference>
<evidence type="ECO:0000259" key="5">
    <source>
        <dbReference type="PROSITE" id="PS51021"/>
    </source>
</evidence>
<comment type="caution">
    <text evidence="6">The sequence shown here is derived from an EMBL/GenBank/DDBJ whole genome shotgun (WGS) entry which is preliminary data.</text>
</comment>
<dbReference type="GO" id="GO:0030479">
    <property type="term" value="C:actin cortical patch"/>
    <property type="evidence" value="ECO:0007669"/>
    <property type="project" value="TreeGrafter"/>
</dbReference>
<dbReference type="AlphaFoldDB" id="A0AAD6T189"/>
<dbReference type="EMBL" id="JARJCM010000037">
    <property type="protein sequence ID" value="KAJ7037500.1"/>
    <property type="molecule type" value="Genomic_DNA"/>
</dbReference>
<dbReference type="Gene3D" id="1.20.1270.60">
    <property type="entry name" value="Arfaptin homology (AH) domain/BAR domain"/>
    <property type="match status" value="1"/>
</dbReference>
<accession>A0AAD6T189</accession>
<dbReference type="Pfam" id="PF00018">
    <property type="entry name" value="SH3_1"/>
    <property type="match status" value="1"/>
</dbReference>
<sequence>MKGITKSIKRTPFNITSKVGMSKRSTDPEFEDYQRHFGSMEKAAEKLLKDTKAFTDAVNALFTSGAGFATHFSTLFHPIAGEYDLIGKHPDSSQTVRSVSKYETAMEELRSSIGPELELIESRVVGPTKELQQVMKLIRKSITKRDHKLTDYDRFNNSLTKLRDKKEKSLSDEKNLFKLEQDFELATNEYDFLNNALKTDLPRFMQLSTQFIDPLFSSFFYMQLNIFYLILEKMNGFAEETKYDVSNTPGSQIASDYENKRSDAWSQIEELNIIKRIISVCKSHFYRTEMEDNECPLAKMVQANRKDGGSTLSRSATSDSGSSTRAPPARVPSNPNFKKIPPPVPGSSAPAPPPPYTPSGGMAGVAAAAAAATKRAPPPPPPLKPKPKPAAPKIQYVVALYDFAAQADGDLSFNTGDRIEVVERGASAEDWWTGRLNGQQGVFPGRWWSAPSLAAFFPEFSLTYPTP</sequence>
<keyword evidence="1 2" id="KW-0728">SH3 domain</keyword>
<evidence type="ECO:0000313" key="6">
    <source>
        <dbReference type="EMBL" id="KAJ7037500.1"/>
    </source>
</evidence>
<evidence type="ECO:0000256" key="3">
    <source>
        <dbReference type="SAM" id="MobiDB-lite"/>
    </source>
</evidence>
<dbReference type="SUPFAM" id="SSF103657">
    <property type="entry name" value="BAR/IMD domain-like"/>
    <property type="match status" value="1"/>
</dbReference>
<dbReference type="PANTHER" id="PTHR47174:SF1">
    <property type="entry name" value="REDUCED VIABILITY UPON STARVATION PROTEIN 167"/>
    <property type="match status" value="1"/>
</dbReference>
<dbReference type="SUPFAM" id="SSF50044">
    <property type="entry name" value="SH3-domain"/>
    <property type="match status" value="1"/>
</dbReference>
<dbReference type="PROSITE" id="PS51021">
    <property type="entry name" value="BAR"/>
    <property type="match status" value="1"/>
</dbReference>
<reference evidence="6" key="1">
    <citation type="submission" date="2023-03" db="EMBL/GenBank/DDBJ databases">
        <title>Massive genome expansion in bonnet fungi (Mycena s.s.) driven by repeated elements and novel gene families across ecological guilds.</title>
        <authorList>
            <consortium name="Lawrence Berkeley National Laboratory"/>
            <person name="Harder C.B."/>
            <person name="Miyauchi S."/>
            <person name="Viragh M."/>
            <person name="Kuo A."/>
            <person name="Thoen E."/>
            <person name="Andreopoulos B."/>
            <person name="Lu D."/>
            <person name="Skrede I."/>
            <person name="Drula E."/>
            <person name="Henrissat B."/>
            <person name="Morin E."/>
            <person name="Kohler A."/>
            <person name="Barry K."/>
            <person name="LaButti K."/>
            <person name="Morin E."/>
            <person name="Salamov A."/>
            <person name="Lipzen A."/>
            <person name="Mereny Z."/>
            <person name="Hegedus B."/>
            <person name="Baldrian P."/>
            <person name="Stursova M."/>
            <person name="Weitz H."/>
            <person name="Taylor A."/>
            <person name="Grigoriev I.V."/>
            <person name="Nagy L.G."/>
            <person name="Martin F."/>
            <person name="Kauserud H."/>
        </authorList>
    </citation>
    <scope>NUCLEOTIDE SEQUENCE</scope>
    <source>
        <strain evidence="6">CBHHK200</strain>
    </source>
</reference>
<evidence type="ECO:0000256" key="1">
    <source>
        <dbReference type="ARBA" id="ARBA00022443"/>
    </source>
</evidence>
<name>A0AAD6T189_9AGAR</name>
<dbReference type="GO" id="GO:0008289">
    <property type="term" value="F:lipid binding"/>
    <property type="evidence" value="ECO:0007669"/>
    <property type="project" value="TreeGrafter"/>
</dbReference>
<feature type="compositionally biased region" description="Pro residues" evidence="3">
    <location>
        <begin position="376"/>
        <end position="389"/>
    </location>
</feature>
<evidence type="ECO:0000259" key="4">
    <source>
        <dbReference type="PROSITE" id="PS50002"/>
    </source>
</evidence>
<dbReference type="InterPro" id="IPR004148">
    <property type="entry name" value="BAR_dom"/>
</dbReference>
<protein>
    <recommendedName>
        <fullName evidence="8">BAR-domain-containing protein</fullName>
    </recommendedName>
</protein>
<evidence type="ECO:0008006" key="8">
    <source>
        <dbReference type="Google" id="ProtNLM"/>
    </source>
</evidence>
<keyword evidence="7" id="KW-1185">Reference proteome</keyword>
<dbReference type="GO" id="GO:0031097">
    <property type="term" value="C:medial cortex"/>
    <property type="evidence" value="ECO:0007669"/>
    <property type="project" value="TreeGrafter"/>
</dbReference>
<feature type="compositionally biased region" description="Low complexity" evidence="3">
    <location>
        <begin position="309"/>
        <end position="326"/>
    </location>
</feature>